<dbReference type="AlphaFoldDB" id="A0A6J6A9B4"/>
<evidence type="ECO:0000313" key="4">
    <source>
        <dbReference type="EMBL" id="CAB4847393.1"/>
    </source>
</evidence>
<evidence type="ECO:0000313" key="5">
    <source>
        <dbReference type="EMBL" id="CAB4941537.1"/>
    </source>
</evidence>
<dbReference type="EMBL" id="CAFBIY010000016">
    <property type="protein sequence ID" value="CAB4847393.1"/>
    <property type="molecule type" value="Genomic_DNA"/>
</dbReference>
<dbReference type="EMBL" id="CAFBMT010000013">
    <property type="protein sequence ID" value="CAB4941537.1"/>
    <property type="molecule type" value="Genomic_DNA"/>
</dbReference>
<accession>A0A6J6A9B4</accession>
<evidence type="ECO:0000256" key="1">
    <source>
        <dbReference type="SAM" id="Phobius"/>
    </source>
</evidence>
<reference evidence="2" key="1">
    <citation type="submission" date="2020-05" db="EMBL/GenBank/DDBJ databases">
        <authorList>
            <person name="Chiriac C."/>
            <person name="Salcher M."/>
            <person name="Ghai R."/>
            <person name="Kavagutti S V."/>
        </authorList>
    </citation>
    <scope>NUCLEOTIDE SEQUENCE</scope>
</reference>
<dbReference type="EMBL" id="CAFBOL010000073">
    <property type="protein sequence ID" value="CAB5002508.1"/>
    <property type="molecule type" value="Genomic_DNA"/>
</dbReference>
<evidence type="ECO:0000313" key="3">
    <source>
        <dbReference type="EMBL" id="CAB4741402.1"/>
    </source>
</evidence>
<keyword evidence="1" id="KW-0472">Membrane</keyword>
<keyword evidence="1" id="KW-1133">Transmembrane helix</keyword>
<evidence type="ECO:0000313" key="2">
    <source>
        <dbReference type="EMBL" id="CAB4364923.1"/>
    </source>
</evidence>
<keyword evidence="1" id="KW-0812">Transmembrane</keyword>
<protein>
    <submittedName>
        <fullName evidence="2">Unannotated protein</fullName>
    </submittedName>
</protein>
<name>A0A6J6A9B4_9ZZZZ</name>
<dbReference type="EMBL" id="CAESGF010000020">
    <property type="protein sequence ID" value="CAB4364923.1"/>
    <property type="molecule type" value="Genomic_DNA"/>
</dbReference>
<gene>
    <name evidence="3" type="ORF">UFOPK2656_02929</name>
    <name evidence="4" type="ORF">UFOPK3267_00473</name>
    <name evidence="5" type="ORF">UFOPK3651_02201</name>
    <name evidence="6" type="ORF">UFOPK3931_02247</name>
    <name evidence="2" type="ORF">UFOPK4189_02680</name>
</gene>
<organism evidence="2">
    <name type="scientific">freshwater metagenome</name>
    <dbReference type="NCBI Taxonomy" id="449393"/>
    <lineage>
        <taxon>unclassified sequences</taxon>
        <taxon>metagenomes</taxon>
        <taxon>ecological metagenomes</taxon>
    </lineage>
</organism>
<sequence>MIEIVGRAPVPPTAADLDLVAVVTLHRQPRVLLPRTVAAGAVLLVIGGVLVFGRSNHDARTATTDTTADGSSGTLDELRTDARRYAETFLRGTADDINSWHSSSCTDAITPDELVRVRAGIQQAIGSPADSIAITGTQVRDLGGGHAQASVTTDLPPAQEGNDNWINYQLEAGRWRVVDCTMLPFGGHSTSTDSTAT</sequence>
<dbReference type="EMBL" id="CAEZYF010000026">
    <property type="protein sequence ID" value="CAB4741402.1"/>
    <property type="molecule type" value="Genomic_DNA"/>
</dbReference>
<evidence type="ECO:0000313" key="6">
    <source>
        <dbReference type="EMBL" id="CAB5002508.1"/>
    </source>
</evidence>
<feature type="transmembrane region" description="Helical" evidence="1">
    <location>
        <begin position="32"/>
        <end position="52"/>
    </location>
</feature>
<proteinExistence type="predicted"/>